<keyword evidence="2" id="KW-1185">Reference proteome</keyword>
<organism evidence="1 2">
    <name type="scientific">Lithospermum erythrorhizon</name>
    <name type="common">Purple gromwell</name>
    <name type="synonym">Lithospermum officinale var. erythrorhizon</name>
    <dbReference type="NCBI Taxonomy" id="34254"/>
    <lineage>
        <taxon>Eukaryota</taxon>
        <taxon>Viridiplantae</taxon>
        <taxon>Streptophyta</taxon>
        <taxon>Embryophyta</taxon>
        <taxon>Tracheophyta</taxon>
        <taxon>Spermatophyta</taxon>
        <taxon>Magnoliopsida</taxon>
        <taxon>eudicotyledons</taxon>
        <taxon>Gunneridae</taxon>
        <taxon>Pentapetalae</taxon>
        <taxon>asterids</taxon>
        <taxon>lamiids</taxon>
        <taxon>Boraginales</taxon>
        <taxon>Boraginaceae</taxon>
        <taxon>Boraginoideae</taxon>
        <taxon>Lithospermeae</taxon>
        <taxon>Lithospermum</taxon>
    </lineage>
</organism>
<dbReference type="Proteomes" id="UP001454036">
    <property type="component" value="Unassembled WGS sequence"/>
</dbReference>
<comment type="caution">
    <text evidence="1">The sequence shown here is derived from an EMBL/GenBank/DDBJ whole genome shotgun (WGS) entry which is preliminary data.</text>
</comment>
<sequence length="72" mass="8659">MCLMVLIINFGQQEWKHTNDLWEAVEEDYKVPPLIDNCTMAQVRNHKERKTRSPKRKQPCLPLFLKKYLQES</sequence>
<reference evidence="1 2" key="1">
    <citation type="submission" date="2024-01" db="EMBL/GenBank/DDBJ databases">
        <title>The complete chloroplast genome sequence of Lithospermum erythrorhizon: insights into the phylogenetic relationship among Boraginaceae species and the maternal lineages of purple gromwells.</title>
        <authorList>
            <person name="Okada T."/>
            <person name="Watanabe K."/>
        </authorList>
    </citation>
    <scope>NUCLEOTIDE SEQUENCE [LARGE SCALE GENOMIC DNA]</scope>
</reference>
<dbReference type="EMBL" id="BAABME010023970">
    <property type="protein sequence ID" value="GAA0169217.1"/>
    <property type="molecule type" value="Genomic_DNA"/>
</dbReference>
<gene>
    <name evidence="1" type="ORF">LIER_40723</name>
</gene>
<accession>A0AAV3R2K6</accession>
<dbReference type="AlphaFoldDB" id="A0AAV3R2K6"/>
<proteinExistence type="predicted"/>
<name>A0AAV3R2K6_LITER</name>
<evidence type="ECO:0000313" key="2">
    <source>
        <dbReference type="Proteomes" id="UP001454036"/>
    </source>
</evidence>
<evidence type="ECO:0000313" key="1">
    <source>
        <dbReference type="EMBL" id="GAA0169217.1"/>
    </source>
</evidence>
<protein>
    <submittedName>
        <fullName evidence="1">Uncharacterized protein</fullName>
    </submittedName>
</protein>